<reference evidence="2 3" key="1">
    <citation type="submission" date="2019-09" db="EMBL/GenBank/DDBJ databases">
        <title>High taxonomic diversity of Micromonospora strains isolated from Medicago sativa nodules in different geographical locations.</title>
        <authorList>
            <person name="Martinez-Hidalgo P."/>
            <person name="Flores-Felix J.D."/>
            <person name="Velazquez E."/>
            <person name="Brau L."/>
            <person name="Trujillo M.E."/>
            <person name="Martinez-Molina E."/>
        </authorList>
    </citation>
    <scope>NUCLEOTIDE SEQUENCE [LARGE SCALE GENOMIC DNA]</scope>
    <source>
        <strain evidence="2 3">ALFB5</strain>
    </source>
</reference>
<keyword evidence="3" id="KW-1185">Reference proteome</keyword>
<protein>
    <submittedName>
        <fullName evidence="2">Uncharacterized protein</fullName>
    </submittedName>
</protein>
<evidence type="ECO:0000313" key="3">
    <source>
        <dbReference type="Proteomes" id="UP000471364"/>
    </source>
</evidence>
<comment type="caution">
    <text evidence="2">The sequence shown here is derived from an EMBL/GenBank/DDBJ whole genome shotgun (WGS) entry which is preliminary data.</text>
</comment>
<evidence type="ECO:0000313" key="2">
    <source>
        <dbReference type="EMBL" id="KAB1093050.1"/>
    </source>
</evidence>
<feature type="region of interest" description="Disordered" evidence="1">
    <location>
        <begin position="76"/>
        <end position="111"/>
    </location>
</feature>
<name>A0ABQ6U5M4_9ACTN</name>
<proteinExistence type="predicted"/>
<organism evidence="2 3">
    <name type="scientific">Micromonospora aurantiaca</name>
    <name type="common">nom. illeg.</name>
    <dbReference type="NCBI Taxonomy" id="47850"/>
    <lineage>
        <taxon>Bacteria</taxon>
        <taxon>Bacillati</taxon>
        <taxon>Actinomycetota</taxon>
        <taxon>Actinomycetes</taxon>
        <taxon>Micromonosporales</taxon>
        <taxon>Micromonosporaceae</taxon>
        <taxon>Micromonospora</taxon>
    </lineage>
</organism>
<accession>A0ABQ6U5M4</accession>
<dbReference type="EMBL" id="WAAR01000373">
    <property type="protein sequence ID" value="KAB1093050.1"/>
    <property type="molecule type" value="Genomic_DNA"/>
</dbReference>
<sequence>MASASARPVDAPPRAAIVVAAGSGVSSLREARRSLIEARQVAEAARRDPRDLPCYRLPHVGLAGLLHLLRDGAGQGVRTASRASRATCRDRHLSTESRSASRMRPIRASRS</sequence>
<gene>
    <name evidence="2" type="ORF">F6X54_34225</name>
</gene>
<dbReference type="Proteomes" id="UP000471364">
    <property type="component" value="Unassembled WGS sequence"/>
</dbReference>
<evidence type="ECO:0000256" key="1">
    <source>
        <dbReference type="SAM" id="MobiDB-lite"/>
    </source>
</evidence>